<dbReference type="AlphaFoldDB" id="A0A1X0VDD0"/>
<accession>A0A1X0VDD0</accession>
<dbReference type="EMBL" id="MPLS01000016">
    <property type="protein sequence ID" value="ORI97742.1"/>
    <property type="molecule type" value="Genomic_DNA"/>
</dbReference>
<proteinExistence type="predicted"/>
<comment type="caution">
    <text evidence="3">The sequence shown here is derived from an EMBL/GenBank/DDBJ whole genome shotgun (WGS) entry which is preliminary data.</text>
</comment>
<feature type="domain" description="WxL" evidence="2">
    <location>
        <begin position="27"/>
        <end position="249"/>
    </location>
</feature>
<dbReference type="RefSeq" id="WP_080519286.1">
    <property type="nucleotide sequence ID" value="NZ_MPLS01000016.1"/>
</dbReference>
<feature type="signal peptide" evidence="1">
    <location>
        <begin position="1"/>
        <end position="24"/>
    </location>
</feature>
<evidence type="ECO:0000313" key="3">
    <source>
        <dbReference type="EMBL" id="ORI97742.1"/>
    </source>
</evidence>
<keyword evidence="1" id="KW-0732">Signal</keyword>
<reference evidence="3 4" key="1">
    <citation type="journal article" date="2017" name="Front. Microbiol.">
        <title>Genomic Characterization of Dairy Associated Leuconostoc Species and Diversity of Leuconostocs in Undefined Mixed Mesophilic Starter Cultures.</title>
        <authorList>
            <person name="Frantzen C.A."/>
            <person name="Kot W."/>
            <person name="Pedersen T.B."/>
            <person name="Ardo Y.M."/>
            <person name="Broadbent J.R."/>
            <person name="Neve H."/>
            <person name="Hansen L.H."/>
            <person name="Dal Bello F."/>
            <person name="Ostlie H.M."/>
            <person name="Kleppen H.P."/>
            <person name="Vogensen F.K."/>
            <person name="Holo H."/>
        </authorList>
    </citation>
    <scope>NUCLEOTIDE SEQUENCE [LARGE SCALE GENOMIC DNA]</scope>
    <source>
        <strain evidence="3 4">LMGCF08</strain>
    </source>
</reference>
<name>A0A1X0VDD0_LEUPS</name>
<sequence length="254" mass="27386">MKKYLLGSLSFLALAMAPVSIALADGHHTSKATVRLSGNKPITIINNDTPVKPINNTAMSTIGSDGIYVAYASELNFSPIIDSLASKKSNESLLLKTSHTLYPSADQVLLNNKQVNVNPFVQVHTVSNAHVWCASVIQTGDFKTADGETLANAQLKVSTTDHNLSGTELESTANTRDYNNQAFADQQAVCMMMGEETTAAGDWTNTFGQKNNGKRNYVVGGFSLDIPAGTTIMNKHYQAELTWIMNDVPLVSLS</sequence>
<dbReference type="Pfam" id="PF13731">
    <property type="entry name" value="WxL"/>
    <property type="match status" value="1"/>
</dbReference>
<organism evidence="3 4">
    <name type="scientific">Leuconostoc pseudomesenteroides</name>
    <dbReference type="NCBI Taxonomy" id="33968"/>
    <lineage>
        <taxon>Bacteria</taxon>
        <taxon>Bacillati</taxon>
        <taxon>Bacillota</taxon>
        <taxon>Bacilli</taxon>
        <taxon>Lactobacillales</taxon>
        <taxon>Lactobacillaceae</taxon>
        <taxon>Leuconostoc</taxon>
    </lineage>
</organism>
<gene>
    <name evidence="3" type="ORF">BMR96_05745</name>
</gene>
<evidence type="ECO:0000259" key="2">
    <source>
        <dbReference type="Pfam" id="PF13731"/>
    </source>
</evidence>
<protein>
    <recommendedName>
        <fullName evidence="2">WxL domain-containing protein</fullName>
    </recommendedName>
</protein>
<feature type="chain" id="PRO_5010854707" description="WxL domain-containing protein" evidence="1">
    <location>
        <begin position="25"/>
        <end position="254"/>
    </location>
</feature>
<evidence type="ECO:0000256" key="1">
    <source>
        <dbReference type="SAM" id="SignalP"/>
    </source>
</evidence>
<evidence type="ECO:0000313" key="4">
    <source>
        <dbReference type="Proteomes" id="UP000192288"/>
    </source>
</evidence>
<dbReference type="Proteomes" id="UP000192288">
    <property type="component" value="Unassembled WGS sequence"/>
</dbReference>
<dbReference type="InterPro" id="IPR027994">
    <property type="entry name" value="WxL_dom"/>
</dbReference>